<dbReference type="PANTHER" id="PTHR12801">
    <property type="entry name" value="RNA EXONUCLEASE REXO1 / RECO3 FAMILY MEMBER-RELATED"/>
    <property type="match status" value="1"/>
</dbReference>
<evidence type="ECO:0000313" key="11">
    <source>
        <dbReference type="Proteomes" id="UP001159364"/>
    </source>
</evidence>
<dbReference type="GO" id="GO:0003676">
    <property type="term" value="F:nucleic acid binding"/>
    <property type="evidence" value="ECO:0007669"/>
    <property type="project" value="InterPro"/>
</dbReference>
<keyword evidence="8" id="KW-0862">Zinc</keyword>
<organism evidence="10 11">
    <name type="scientific">Erythroxylum novogranatense</name>
    <dbReference type="NCBI Taxonomy" id="1862640"/>
    <lineage>
        <taxon>Eukaryota</taxon>
        <taxon>Viridiplantae</taxon>
        <taxon>Streptophyta</taxon>
        <taxon>Embryophyta</taxon>
        <taxon>Tracheophyta</taxon>
        <taxon>Spermatophyta</taxon>
        <taxon>Magnoliopsida</taxon>
        <taxon>eudicotyledons</taxon>
        <taxon>Gunneridae</taxon>
        <taxon>Pentapetalae</taxon>
        <taxon>rosids</taxon>
        <taxon>fabids</taxon>
        <taxon>Malpighiales</taxon>
        <taxon>Erythroxylaceae</taxon>
        <taxon>Erythroxylum</taxon>
    </lineage>
</organism>
<dbReference type="SUPFAM" id="SSF53098">
    <property type="entry name" value="Ribonuclease H-like"/>
    <property type="match status" value="1"/>
</dbReference>
<gene>
    <name evidence="10" type="ORF">K2173_004722</name>
</gene>
<dbReference type="Gene3D" id="3.30.420.10">
    <property type="entry name" value="Ribonuclease H-like superfamily/Ribonuclease H"/>
    <property type="match status" value="1"/>
</dbReference>
<dbReference type="Pfam" id="PF00929">
    <property type="entry name" value="RNase_T"/>
    <property type="match status" value="1"/>
</dbReference>
<evidence type="ECO:0000256" key="3">
    <source>
        <dbReference type="ARBA" id="ARBA00016937"/>
    </source>
</evidence>
<protein>
    <recommendedName>
        <fullName evidence="3">RNA exonuclease 4</fullName>
    </recommendedName>
</protein>
<keyword evidence="8" id="KW-0479">Metal-binding</keyword>
<keyword evidence="6" id="KW-0269">Exonuclease</keyword>
<keyword evidence="7" id="KW-0539">Nucleus</keyword>
<evidence type="ECO:0000256" key="1">
    <source>
        <dbReference type="ARBA" id="ARBA00004123"/>
    </source>
</evidence>
<evidence type="ECO:0000313" key="10">
    <source>
        <dbReference type="EMBL" id="KAJ8898688.1"/>
    </source>
</evidence>
<dbReference type="SMART" id="SM00479">
    <property type="entry name" value="EXOIII"/>
    <property type="match status" value="1"/>
</dbReference>
<feature type="domain" description="C2H2-type" evidence="9">
    <location>
        <begin position="16"/>
        <end position="45"/>
    </location>
</feature>
<dbReference type="InterPro" id="IPR013087">
    <property type="entry name" value="Znf_C2H2_type"/>
</dbReference>
<accession>A0AAV8UC46</accession>
<dbReference type="InterPro" id="IPR036397">
    <property type="entry name" value="RNaseH_sf"/>
</dbReference>
<dbReference type="InterPro" id="IPR012337">
    <property type="entry name" value="RNaseH-like_sf"/>
</dbReference>
<evidence type="ECO:0000256" key="5">
    <source>
        <dbReference type="ARBA" id="ARBA00022801"/>
    </source>
</evidence>
<dbReference type="PANTHER" id="PTHR12801:SF123">
    <property type="entry name" value="RNA EXONUCLEASE 4"/>
    <property type="match status" value="1"/>
</dbReference>
<dbReference type="InterPro" id="IPR037431">
    <property type="entry name" value="REX4_DEDDh_dom"/>
</dbReference>
<evidence type="ECO:0000256" key="6">
    <source>
        <dbReference type="ARBA" id="ARBA00022839"/>
    </source>
</evidence>
<sequence>MDVEAQQPTKAPATRHKCSACYKQFTKKEHLVEHMKISYHSPHQPQCGVCRKHCKSFESLREHLTGKLAKTSCSTVYSQLGCNLCLKVFESPTSLSNHKGICCLSAPGSLATKMLNGREVRNDSQLLNIKYTGEGTRAVAIDCEMVGGGSDGSVDLCARVCLVDEDENVILCTYVQPQSPITNYRHEITGLTAEHLKDAVPVKQVQNKILEILYTREFVGRQQPADTMARLLVGHDLKHDLDCLRMDYPRHLLRDTAKYRPLMKTNLVSHSLKYLIRTYLGYDIQKGIHDPYEDCVSVMRLYKRLCAQDHQMDGNGTEIFDYSFDLWKHEELQKMTPDELYKISKLDYICWCSDSKPAKQPCHSS</sequence>
<dbReference type="Gene3D" id="3.30.160.60">
    <property type="entry name" value="Classic Zinc Finger"/>
    <property type="match status" value="1"/>
</dbReference>
<dbReference type="InterPro" id="IPR013520">
    <property type="entry name" value="Ribonucl_H"/>
</dbReference>
<comment type="similarity">
    <text evidence="2">Belongs to the REXO4 family.</text>
</comment>
<dbReference type="GO" id="GO:0008408">
    <property type="term" value="F:3'-5' exonuclease activity"/>
    <property type="evidence" value="ECO:0007669"/>
    <property type="project" value="InterPro"/>
</dbReference>
<dbReference type="EMBL" id="JAIWQS010000008">
    <property type="protein sequence ID" value="KAJ8898688.1"/>
    <property type="molecule type" value="Genomic_DNA"/>
</dbReference>
<keyword evidence="8" id="KW-0863">Zinc-finger</keyword>
<dbReference type="GO" id="GO:0005634">
    <property type="term" value="C:nucleus"/>
    <property type="evidence" value="ECO:0007669"/>
    <property type="project" value="UniProtKB-SubCell"/>
</dbReference>
<reference evidence="10 11" key="1">
    <citation type="submission" date="2021-09" db="EMBL/GenBank/DDBJ databases">
        <title>Genomic insights and catalytic innovation underlie evolution of tropane alkaloids biosynthesis.</title>
        <authorList>
            <person name="Wang Y.-J."/>
            <person name="Tian T."/>
            <person name="Huang J.-P."/>
            <person name="Huang S.-X."/>
        </authorList>
    </citation>
    <scope>NUCLEOTIDE SEQUENCE [LARGE SCALE GENOMIC DNA]</scope>
    <source>
        <strain evidence="10">KIB-2018</strain>
        <tissue evidence="10">Leaf</tissue>
    </source>
</reference>
<dbReference type="GO" id="GO:0008270">
    <property type="term" value="F:zinc ion binding"/>
    <property type="evidence" value="ECO:0007669"/>
    <property type="project" value="UniProtKB-KW"/>
</dbReference>
<evidence type="ECO:0000256" key="2">
    <source>
        <dbReference type="ARBA" id="ARBA00010489"/>
    </source>
</evidence>
<dbReference type="GO" id="GO:0006364">
    <property type="term" value="P:rRNA processing"/>
    <property type="evidence" value="ECO:0007669"/>
    <property type="project" value="InterPro"/>
</dbReference>
<evidence type="ECO:0000256" key="7">
    <source>
        <dbReference type="ARBA" id="ARBA00023242"/>
    </source>
</evidence>
<dbReference type="PROSITE" id="PS00028">
    <property type="entry name" value="ZINC_FINGER_C2H2_1"/>
    <property type="match status" value="1"/>
</dbReference>
<dbReference type="InterPro" id="IPR047021">
    <property type="entry name" value="REXO1/3/4-like"/>
</dbReference>
<keyword evidence="4" id="KW-0540">Nuclease</keyword>
<keyword evidence="11" id="KW-1185">Reference proteome</keyword>
<comment type="caution">
    <text evidence="10">The sequence shown here is derived from an EMBL/GenBank/DDBJ whole genome shotgun (WGS) entry which is preliminary data.</text>
</comment>
<evidence type="ECO:0000256" key="8">
    <source>
        <dbReference type="PROSITE-ProRule" id="PRU00042"/>
    </source>
</evidence>
<evidence type="ECO:0000256" key="4">
    <source>
        <dbReference type="ARBA" id="ARBA00022722"/>
    </source>
</evidence>
<name>A0AAV8UC46_9ROSI</name>
<keyword evidence="5" id="KW-0378">Hydrolase</keyword>
<proteinExistence type="inferred from homology"/>
<comment type="subcellular location">
    <subcellularLocation>
        <location evidence="1">Nucleus</location>
    </subcellularLocation>
</comment>
<dbReference type="Proteomes" id="UP001159364">
    <property type="component" value="Linkage Group LG08"/>
</dbReference>
<dbReference type="CDD" id="cd06144">
    <property type="entry name" value="REX4_like"/>
    <property type="match status" value="1"/>
</dbReference>
<dbReference type="AlphaFoldDB" id="A0AAV8UC46"/>
<dbReference type="PROSITE" id="PS50157">
    <property type="entry name" value="ZINC_FINGER_C2H2_2"/>
    <property type="match status" value="1"/>
</dbReference>
<evidence type="ECO:0000259" key="9">
    <source>
        <dbReference type="PROSITE" id="PS50157"/>
    </source>
</evidence>